<dbReference type="AlphaFoldDB" id="A0A9R1VTV9"/>
<sequence>MVDDDYDSTDSDDVIGVMDEVVSFVMDIAMHLEIWLDFSFPNDEDDDEDFHMSDDQQDHVLAIEDLAPRLSAFRIKLCLDCMKKITFCKIYFVVLHLIPEHNVVKLLSTPKISRAKALLTHELKN</sequence>
<keyword evidence="2" id="KW-1185">Reference proteome</keyword>
<proteinExistence type="predicted"/>
<dbReference type="Proteomes" id="UP000235145">
    <property type="component" value="Unassembled WGS sequence"/>
</dbReference>
<name>A0A9R1VTV9_LACSA</name>
<evidence type="ECO:0000313" key="2">
    <source>
        <dbReference type="Proteomes" id="UP000235145"/>
    </source>
</evidence>
<protein>
    <submittedName>
        <fullName evidence="1">Uncharacterized protein</fullName>
    </submittedName>
</protein>
<gene>
    <name evidence="1" type="ORF">LSAT_V11C400159670</name>
</gene>
<dbReference type="InterPro" id="IPR035925">
    <property type="entry name" value="BSD_dom_sf"/>
</dbReference>
<dbReference type="PANTHER" id="PTHR31923">
    <property type="entry name" value="BSD DOMAIN-CONTAINING PROTEIN"/>
    <property type="match status" value="1"/>
</dbReference>
<reference evidence="1 2" key="1">
    <citation type="journal article" date="2017" name="Nat. Commun.">
        <title>Genome assembly with in vitro proximity ligation data and whole-genome triplication in lettuce.</title>
        <authorList>
            <person name="Reyes-Chin-Wo S."/>
            <person name="Wang Z."/>
            <person name="Yang X."/>
            <person name="Kozik A."/>
            <person name="Arikit S."/>
            <person name="Song C."/>
            <person name="Xia L."/>
            <person name="Froenicke L."/>
            <person name="Lavelle D.O."/>
            <person name="Truco M.J."/>
            <person name="Xia R."/>
            <person name="Zhu S."/>
            <person name="Xu C."/>
            <person name="Xu H."/>
            <person name="Xu X."/>
            <person name="Cox K."/>
            <person name="Korf I."/>
            <person name="Meyers B.C."/>
            <person name="Michelmore R.W."/>
        </authorList>
    </citation>
    <scope>NUCLEOTIDE SEQUENCE [LARGE SCALE GENOMIC DNA]</scope>
    <source>
        <strain evidence="2">cv. Salinas</strain>
        <tissue evidence="1">Seedlings</tissue>
    </source>
</reference>
<dbReference type="PANTHER" id="PTHR31923:SF4">
    <property type="entry name" value="BSD DOMAIN-CONTAINING PROTEIN"/>
    <property type="match status" value="1"/>
</dbReference>
<dbReference type="EMBL" id="NBSK02000004">
    <property type="protein sequence ID" value="KAJ0211394.1"/>
    <property type="molecule type" value="Genomic_DNA"/>
</dbReference>
<accession>A0A9R1VTV9</accession>
<dbReference type="SUPFAM" id="SSF140383">
    <property type="entry name" value="BSD domain-like"/>
    <property type="match status" value="1"/>
</dbReference>
<comment type="caution">
    <text evidence="1">The sequence shown here is derived from an EMBL/GenBank/DDBJ whole genome shotgun (WGS) entry which is preliminary data.</text>
</comment>
<organism evidence="1 2">
    <name type="scientific">Lactuca sativa</name>
    <name type="common">Garden lettuce</name>
    <dbReference type="NCBI Taxonomy" id="4236"/>
    <lineage>
        <taxon>Eukaryota</taxon>
        <taxon>Viridiplantae</taxon>
        <taxon>Streptophyta</taxon>
        <taxon>Embryophyta</taxon>
        <taxon>Tracheophyta</taxon>
        <taxon>Spermatophyta</taxon>
        <taxon>Magnoliopsida</taxon>
        <taxon>eudicotyledons</taxon>
        <taxon>Gunneridae</taxon>
        <taxon>Pentapetalae</taxon>
        <taxon>asterids</taxon>
        <taxon>campanulids</taxon>
        <taxon>Asterales</taxon>
        <taxon>Asteraceae</taxon>
        <taxon>Cichorioideae</taxon>
        <taxon>Cichorieae</taxon>
        <taxon>Lactucinae</taxon>
        <taxon>Lactuca</taxon>
    </lineage>
</organism>
<evidence type="ECO:0000313" key="1">
    <source>
        <dbReference type="EMBL" id="KAJ0211394.1"/>
    </source>
</evidence>